<comment type="caution">
    <text evidence="1">The sequence shown here is derived from an EMBL/GenBank/DDBJ whole genome shotgun (WGS) entry which is preliminary data.</text>
</comment>
<sequence>MPLLQRRGDVFVLWLAGAEAQDDDARFHPDRLAALHVALDEVEAAEGPAALVTANTGKYYSNGLDLEYILPQMDRLDAYLDEVHALYHRLVAFSTPTVAAVQGHAFGAGAMLATAHDFRVMRADRGFYCLPEVTLQMPFTPSMSALMTRRLPAQVALEAMTTGRRYGGGDALAAGIVDAVADGSASADAVLDAAVARAQELAPLRGPNLAGIKRGIHAELLEALARKTVGTRIGG</sequence>
<gene>
    <name evidence="1" type="ORF">GCM10023353_09990</name>
</gene>
<reference evidence="2" key="1">
    <citation type="journal article" date="2019" name="Int. J. Syst. Evol. Microbiol.">
        <title>The Global Catalogue of Microorganisms (GCM) 10K type strain sequencing project: providing services to taxonomists for standard genome sequencing and annotation.</title>
        <authorList>
            <consortium name="The Broad Institute Genomics Platform"/>
            <consortium name="The Broad Institute Genome Sequencing Center for Infectious Disease"/>
            <person name="Wu L."/>
            <person name="Ma J."/>
        </authorList>
    </citation>
    <scope>NUCLEOTIDE SEQUENCE [LARGE SCALE GENOMIC DNA]</scope>
    <source>
        <strain evidence="2">JCM 18542</strain>
    </source>
</reference>
<dbReference type="SUPFAM" id="SSF52096">
    <property type="entry name" value="ClpP/crotonase"/>
    <property type="match status" value="1"/>
</dbReference>
<dbReference type="RefSeq" id="WP_182346217.1">
    <property type="nucleotide sequence ID" value="NZ_BAABKQ010000001.1"/>
</dbReference>
<dbReference type="PANTHER" id="PTHR11941">
    <property type="entry name" value="ENOYL-COA HYDRATASE-RELATED"/>
    <property type="match status" value="1"/>
</dbReference>
<dbReference type="EMBL" id="BAABKQ010000001">
    <property type="protein sequence ID" value="GAA4808317.1"/>
    <property type="molecule type" value="Genomic_DNA"/>
</dbReference>
<keyword evidence="2" id="KW-1185">Reference proteome</keyword>
<dbReference type="Pfam" id="PF00378">
    <property type="entry name" value="ECH_1"/>
    <property type="match status" value="1"/>
</dbReference>
<dbReference type="Gene3D" id="3.90.226.10">
    <property type="entry name" value="2-enoyl-CoA Hydratase, Chain A, domain 1"/>
    <property type="match status" value="1"/>
</dbReference>
<organism evidence="1 2">
    <name type="scientific">Tomitella cavernea</name>
    <dbReference type="NCBI Taxonomy" id="1387982"/>
    <lineage>
        <taxon>Bacteria</taxon>
        <taxon>Bacillati</taxon>
        <taxon>Actinomycetota</taxon>
        <taxon>Actinomycetes</taxon>
        <taxon>Mycobacteriales</taxon>
        <taxon>Tomitella</taxon>
    </lineage>
</organism>
<accession>A0ABP9CD28</accession>
<evidence type="ECO:0000313" key="2">
    <source>
        <dbReference type="Proteomes" id="UP001500839"/>
    </source>
</evidence>
<name>A0ABP9CD28_9ACTN</name>
<dbReference type="InterPro" id="IPR001753">
    <property type="entry name" value="Enoyl-CoA_hydra/iso"/>
</dbReference>
<dbReference type="PANTHER" id="PTHR11941:SF75">
    <property type="entry name" value="ENOYL-COA HYDRATASE_ISOMERASE FAMILY PROTEIN"/>
    <property type="match status" value="1"/>
</dbReference>
<proteinExistence type="predicted"/>
<dbReference type="CDD" id="cd06558">
    <property type="entry name" value="crotonase-like"/>
    <property type="match status" value="1"/>
</dbReference>
<dbReference type="Proteomes" id="UP001500839">
    <property type="component" value="Unassembled WGS sequence"/>
</dbReference>
<evidence type="ECO:0000313" key="1">
    <source>
        <dbReference type="EMBL" id="GAA4808317.1"/>
    </source>
</evidence>
<dbReference type="InterPro" id="IPR029045">
    <property type="entry name" value="ClpP/crotonase-like_dom_sf"/>
</dbReference>
<protein>
    <submittedName>
        <fullName evidence="1">Enoyl-CoA hydratase-related protein</fullName>
    </submittedName>
</protein>